<evidence type="ECO:0000256" key="1">
    <source>
        <dbReference type="SAM" id="Phobius"/>
    </source>
</evidence>
<feature type="transmembrane region" description="Helical" evidence="1">
    <location>
        <begin position="222"/>
        <end position="241"/>
    </location>
</feature>
<feature type="transmembrane region" description="Helical" evidence="1">
    <location>
        <begin position="253"/>
        <end position="285"/>
    </location>
</feature>
<dbReference type="InterPro" id="IPR021941">
    <property type="entry name" value="DUF3556_TM"/>
</dbReference>
<protein>
    <recommendedName>
        <fullName evidence="4">DUF3556 domain-containing protein</fullName>
    </recommendedName>
</protein>
<feature type="transmembrane region" description="Helical" evidence="1">
    <location>
        <begin position="354"/>
        <end position="372"/>
    </location>
</feature>
<feature type="transmembrane region" description="Helical" evidence="1">
    <location>
        <begin position="191"/>
        <end position="216"/>
    </location>
</feature>
<feature type="transmembrane region" description="Helical" evidence="1">
    <location>
        <begin position="132"/>
        <end position="150"/>
    </location>
</feature>
<evidence type="ECO:0000313" key="2">
    <source>
        <dbReference type="EMBL" id="AZG47126.1"/>
    </source>
</evidence>
<organism evidence="2 3">
    <name type="scientific">Gordonia insulae</name>
    <dbReference type="NCBI Taxonomy" id="2420509"/>
    <lineage>
        <taxon>Bacteria</taxon>
        <taxon>Bacillati</taxon>
        <taxon>Actinomycetota</taxon>
        <taxon>Actinomycetes</taxon>
        <taxon>Mycobacteriales</taxon>
        <taxon>Gordoniaceae</taxon>
        <taxon>Gordonia</taxon>
    </lineage>
</organism>
<keyword evidence="3" id="KW-1185">Reference proteome</keyword>
<dbReference type="Pfam" id="PF12077">
    <property type="entry name" value="DUF3556"/>
    <property type="match status" value="1"/>
</dbReference>
<reference evidence="2 3" key="1">
    <citation type="submission" date="2018-11" db="EMBL/GenBank/DDBJ databases">
        <title>Gordonia insulae sp. nov., isolated from an island soil.</title>
        <authorList>
            <person name="Kim Y.S."/>
            <person name="Kim S.B."/>
        </authorList>
    </citation>
    <scope>NUCLEOTIDE SEQUENCE [LARGE SCALE GENOMIC DNA]</scope>
    <source>
        <strain evidence="2 3">MMS17-SY073</strain>
    </source>
</reference>
<sequence>MKRVFATVNRILSAHTDWLWTTGIGSCATPNPYQALAWFASFATVGFLKQNTPEIDFPTWSQGTRAEKIRPMARHWAEVGFGTPVALHLFYVGKILLYILLAWIIVIATPGIDGFFDVTSWYNEPIVFQKVVLYTMLFEVVGLGCGFGPLNNRFFPPLGSILYWLRPKTIRQPPWPRIPLTAGDTRQPFDALLYAAFLVMILVALFSSGTGAIPALDTTVGLLPTWKIWTILALLAVLALRDKTIFLAARGEVYGALTVTFLFAGVDMIIGAKLIFLCIWVGAATSKLNKHFPFVIATMMSNNPIWRSPAVKRKFFEHFPDDLRPGRRSRWIAHFSTVIEMCVPIVLFFSGGGWLTAVAATIMLIFHFGILSSIPMGVPLEWNVFMMFGVLAVFVGHADIGLGDLTSPWPVLLFVVSAGTVVIGNLMPRKVSFLPGMRYYAGNWDTGLWCIKPSASAKIENGIVAIASMPAAQLERFYGSPEAAQIPLYMGYAFRSFNSHGRALFTLAHRAMTPFDESGYVLTDGERICSTAMGWNFGDGHLSNEQLIESLQRRCRFEPGEVRIVLLDAQPIHRQTQEYRLVDPAVGEFERGYVNVADLVTRQPWDDQVPVTVTWRAENS</sequence>
<evidence type="ECO:0008006" key="4">
    <source>
        <dbReference type="Google" id="ProtNLM"/>
    </source>
</evidence>
<name>A0A3G8JQ82_9ACTN</name>
<keyword evidence="1" id="KW-1133">Transmembrane helix</keyword>
<feature type="transmembrane region" description="Helical" evidence="1">
    <location>
        <begin position="384"/>
        <end position="403"/>
    </location>
</feature>
<feature type="transmembrane region" description="Helical" evidence="1">
    <location>
        <begin position="95"/>
        <end position="112"/>
    </location>
</feature>
<accession>A0A3G8JQ82</accession>
<proteinExistence type="predicted"/>
<dbReference type="AlphaFoldDB" id="A0A3G8JQ82"/>
<evidence type="ECO:0000313" key="3">
    <source>
        <dbReference type="Proteomes" id="UP000271469"/>
    </source>
</evidence>
<dbReference type="Proteomes" id="UP000271469">
    <property type="component" value="Chromosome"/>
</dbReference>
<feature type="transmembrane region" description="Helical" evidence="1">
    <location>
        <begin position="409"/>
        <end position="428"/>
    </location>
</feature>
<dbReference type="EMBL" id="CP033972">
    <property type="protein sequence ID" value="AZG47126.1"/>
    <property type="molecule type" value="Genomic_DNA"/>
</dbReference>
<gene>
    <name evidence="2" type="ORF">D7316_03734</name>
</gene>
<keyword evidence="1" id="KW-0812">Transmembrane</keyword>
<keyword evidence="1" id="KW-0472">Membrane</keyword>
<dbReference type="KEGG" id="gom:D7316_03734"/>